<dbReference type="InterPro" id="IPR037997">
    <property type="entry name" value="Dgk1-like"/>
</dbReference>
<dbReference type="GO" id="GO:0004143">
    <property type="term" value="F:ATP-dependent diacylglycerol kinase activity"/>
    <property type="evidence" value="ECO:0007669"/>
    <property type="project" value="InterPro"/>
</dbReference>
<evidence type="ECO:0000313" key="3">
    <source>
        <dbReference type="Proteomes" id="UP000095185"/>
    </source>
</evidence>
<dbReference type="PANTHER" id="PTHR31303:SF1">
    <property type="entry name" value="CTP-DEPENDENT DIACYLGLYCEROL KINASE 1"/>
    <property type="match status" value="1"/>
</dbReference>
<feature type="transmembrane region" description="Helical" evidence="1">
    <location>
        <begin position="139"/>
        <end position="156"/>
    </location>
</feature>
<dbReference type="RefSeq" id="WP_069810753.1">
    <property type="nucleotide sequence ID" value="NZ_CP017305.1"/>
</dbReference>
<feature type="transmembrane region" description="Helical" evidence="1">
    <location>
        <begin position="176"/>
        <end position="194"/>
    </location>
</feature>
<evidence type="ECO:0000256" key="1">
    <source>
        <dbReference type="SAM" id="Phobius"/>
    </source>
</evidence>
<feature type="transmembrane region" description="Helical" evidence="1">
    <location>
        <begin position="114"/>
        <end position="133"/>
    </location>
</feature>
<feature type="transmembrane region" description="Helical" evidence="1">
    <location>
        <begin position="74"/>
        <end position="94"/>
    </location>
</feature>
<dbReference type="KEGG" id="clz:BIU88_10700"/>
<dbReference type="STRING" id="274537.BIU88_10700"/>
<dbReference type="AlphaFoldDB" id="A0A1D8D277"/>
<evidence type="ECO:0000313" key="2">
    <source>
        <dbReference type="EMBL" id="AOS84561.1"/>
    </source>
</evidence>
<name>A0A1D8D277_CHLLM</name>
<dbReference type="OrthoDB" id="597306at2"/>
<keyword evidence="1" id="KW-1133">Transmembrane helix</keyword>
<reference evidence="2" key="1">
    <citation type="submission" date="2016-09" db="EMBL/GenBank/DDBJ databases">
        <title>Genome sequence of Chlorobaculum limnaeum.</title>
        <authorList>
            <person name="Liu Z."/>
            <person name="Tank M."/>
            <person name="Bryant D.A."/>
        </authorList>
    </citation>
    <scope>NUCLEOTIDE SEQUENCE [LARGE SCALE GENOMIC DNA]</scope>
    <source>
        <strain evidence="2">DSM 1677</strain>
    </source>
</reference>
<protein>
    <submittedName>
        <fullName evidence="2">Phosphatidate cytidylyltransferase</fullName>
    </submittedName>
</protein>
<dbReference type="GO" id="GO:0016779">
    <property type="term" value="F:nucleotidyltransferase activity"/>
    <property type="evidence" value="ECO:0007669"/>
    <property type="project" value="UniProtKB-KW"/>
</dbReference>
<proteinExistence type="predicted"/>
<keyword evidence="2" id="KW-0548">Nucleotidyltransferase</keyword>
<keyword evidence="1" id="KW-0812">Transmembrane</keyword>
<keyword evidence="1" id="KW-0472">Membrane</keyword>
<gene>
    <name evidence="2" type="ORF">BIU88_10700</name>
</gene>
<organism evidence="2 3">
    <name type="scientific">Chlorobaculum limnaeum</name>
    <dbReference type="NCBI Taxonomy" id="274537"/>
    <lineage>
        <taxon>Bacteria</taxon>
        <taxon>Pseudomonadati</taxon>
        <taxon>Chlorobiota</taxon>
        <taxon>Chlorobiia</taxon>
        <taxon>Chlorobiales</taxon>
        <taxon>Chlorobiaceae</taxon>
        <taxon>Chlorobaculum</taxon>
    </lineage>
</organism>
<dbReference type="EMBL" id="CP017305">
    <property type="protein sequence ID" value="AOS84561.1"/>
    <property type="molecule type" value="Genomic_DNA"/>
</dbReference>
<dbReference type="PANTHER" id="PTHR31303">
    <property type="entry name" value="CTP-DEPENDENT DIACYLGLYCEROL KINASE 1"/>
    <property type="match status" value="1"/>
</dbReference>
<keyword evidence="2" id="KW-0808">Transferase</keyword>
<sequence length="239" mass="25830">MMTLPSTFFSLPVVWHNALVAFLTLAYVFSVPPLMDWLVTNHGLPRDISRKITHICAGSVIIFLPLFQDGGWSQYLNISVFAIWTVLLVQKGLFAAEDDQAVKTMTRTGDKRELLKGTLYFVVVAMICGTVFYKQSAGVLAMAMLGWGDGLAPIVGTKLGKMQYRILSNKTVEGSVAFFAGAFLAGLFFVQLIVPEAYNPGKIAIIALAATAVEGASPKEVDNILIPVTVIALSLALLS</sequence>
<accession>A0A1D8D277</accession>
<dbReference type="Proteomes" id="UP000095185">
    <property type="component" value="Chromosome"/>
</dbReference>
<keyword evidence="3" id="KW-1185">Reference proteome</keyword>
<feature type="transmembrane region" description="Helical" evidence="1">
    <location>
        <begin position="20"/>
        <end position="39"/>
    </location>
</feature>